<evidence type="ECO:0000256" key="3">
    <source>
        <dbReference type="ARBA" id="ARBA00022771"/>
    </source>
</evidence>
<evidence type="ECO:0000256" key="2">
    <source>
        <dbReference type="ARBA" id="ARBA00022723"/>
    </source>
</evidence>
<sequence length="450" mass="50786">MNATKRKFNALLSGIGNKSTTSLSSKEVNNASQTDLTSANEVDSQAKKRRTSDSNSISSQNISQIKSKLLHKPFSTDMPHKKSTSVGEAAAATETPKYAPWDRQEFLKRLKSFSNLTDWTPKPARVNEVEWAKRGWVCQKFERVRCCLCNVEILVKLNKKEVDGKEEAVYVAQNIDKYVELIVTSHEENCLWRKRGCDDSIFKLPLNHAPTAFETLRERYDELCSRSENLPYTFNLRTPPEIDLDLILSYLPDGFFPPASEDAPMMEVNKVAFMMALFGWQGHTYGRLGVQPGSVSCQACFRVLGLWLFKSKEVDEAGDEVSSPVVNCLDVVKEHRDYCPWRSAASQNGLKATGKPGSSALTGWEIVLRVLKNEHYLRQGKEPQGPKVSKPVAADNVSEIDSILNDDEDTKSRDEKDKQRWARLRRVKSLFDTKGGKKMKRPESQEKAAI</sequence>
<feature type="compositionally biased region" description="Low complexity" evidence="6">
    <location>
        <begin position="54"/>
        <end position="67"/>
    </location>
</feature>
<evidence type="ECO:0000256" key="1">
    <source>
        <dbReference type="ARBA" id="ARBA00004123"/>
    </source>
</evidence>
<comment type="caution">
    <text evidence="9">The sequence shown here is derived from an EMBL/GenBank/DDBJ whole genome shotgun (WGS) entry which is preliminary data.</text>
</comment>
<feature type="region of interest" description="Disordered" evidence="6">
    <location>
        <begin position="379"/>
        <end position="420"/>
    </location>
</feature>
<keyword evidence="3" id="KW-0863">Zinc-finger</keyword>
<keyword evidence="5" id="KW-0539">Nucleus</keyword>
<evidence type="ECO:0000313" key="10">
    <source>
        <dbReference type="Proteomes" id="UP000469558"/>
    </source>
</evidence>
<dbReference type="AlphaFoldDB" id="A0A8T9CJC3"/>
<feature type="region of interest" description="Disordered" evidence="6">
    <location>
        <begin position="15"/>
        <end position="94"/>
    </location>
</feature>
<keyword evidence="2" id="KW-0479">Metal-binding</keyword>
<dbReference type="PANTHER" id="PTHR15835:SF6">
    <property type="entry name" value="ZINC FINGER C3HC-TYPE PROTEIN 1"/>
    <property type="match status" value="1"/>
</dbReference>
<dbReference type="PANTHER" id="PTHR15835">
    <property type="entry name" value="NUCLEAR-INTERACTING PARTNER OF ALK"/>
    <property type="match status" value="1"/>
</dbReference>
<evidence type="ECO:0000256" key="4">
    <source>
        <dbReference type="ARBA" id="ARBA00022833"/>
    </source>
</evidence>
<proteinExistence type="predicted"/>
<dbReference type="Pfam" id="PF07967">
    <property type="entry name" value="zf-C3HC"/>
    <property type="match status" value="1"/>
</dbReference>
<dbReference type="GO" id="GO:0005634">
    <property type="term" value="C:nucleus"/>
    <property type="evidence" value="ECO:0007669"/>
    <property type="project" value="UniProtKB-SubCell"/>
</dbReference>
<feature type="compositionally biased region" description="Polar residues" evidence="6">
    <location>
        <begin position="16"/>
        <end position="43"/>
    </location>
</feature>
<evidence type="ECO:0000256" key="5">
    <source>
        <dbReference type="ARBA" id="ARBA00023242"/>
    </source>
</evidence>
<reference evidence="9 10" key="1">
    <citation type="submission" date="2018-05" db="EMBL/GenBank/DDBJ databases">
        <title>Genome sequencing and assembly of the regulated plant pathogen Lachnellula willkommii and related sister species for the development of diagnostic species identification markers.</title>
        <authorList>
            <person name="Giroux E."/>
            <person name="Bilodeau G."/>
        </authorList>
    </citation>
    <scope>NUCLEOTIDE SEQUENCE [LARGE SCALE GENOMIC DNA]</scope>
    <source>
        <strain evidence="9 10">CBS 268.59</strain>
    </source>
</reference>
<keyword evidence="4" id="KW-0862">Zinc</keyword>
<name>A0A8T9CJC3_9HELO</name>
<dbReference type="InterPro" id="IPR012935">
    <property type="entry name" value="NuBaID_N"/>
</dbReference>
<organism evidence="9 10">
    <name type="scientific">Lachnellula suecica</name>
    <dbReference type="NCBI Taxonomy" id="602035"/>
    <lineage>
        <taxon>Eukaryota</taxon>
        <taxon>Fungi</taxon>
        <taxon>Dikarya</taxon>
        <taxon>Ascomycota</taxon>
        <taxon>Pezizomycotina</taxon>
        <taxon>Leotiomycetes</taxon>
        <taxon>Helotiales</taxon>
        <taxon>Lachnaceae</taxon>
        <taxon>Lachnellula</taxon>
    </lineage>
</organism>
<dbReference type="Proteomes" id="UP000469558">
    <property type="component" value="Unassembled WGS sequence"/>
</dbReference>
<dbReference type="EMBL" id="QGMK01000014">
    <property type="protein sequence ID" value="TVY85306.1"/>
    <property type="molecule type" value="Genomic_DNA"/>
</dbReference>
<evidence type="ECO:0000259" key="7">
    <source>
        <dbReference type="Pfam" id="PF07967"/>
    </source>
</evidence>
<protein>
    <submittedName>
        <fullName evidence="9">mRNA export factor rsm1</fullName>
    </submittedName>
</protein>
<feature type="compositionally biased region" description="Basic and acidic residues" evidence="6">
    <location>
        <begin position="410"/>
        <end position="420"/>
    </location>
</feature>
<feature type="domain" description="C3HC-type" evidence="7">
    <location>
        <begin position="100"/>
        <end position="233"/>
    </location>
</feature>
<evidence type="ECO:0000313" key="9">
    <source>
        <dbReference type="EMBL" id="TVY85306.1"/>
    </source>
</evidence>
<dbReference type="GO" id="GO:0008270">
    <property type="term" value="F:zinc ion binding"/>
    <property type="evidence" value="ECO:0007669"/>
    <property type="project" value="UniProtKB-KW"/>
</dbReference>
<gene>
    <name evidence="9" type="primary">rsm1</name>
    <name evidence="9" type="ORF">LSUE1_G000206</name>
</gene>
<dbReference type="Pfam" id="PF08600">
    <property type="entry name" value="NuBaID_C"/>
    <property type="match status" value="1"/>
</dbReference>
<evidence type="ECO:0000259" key="8">
    <source>
        <dbReference type="Pfam" id="PF08600"/>
    </source>
</evidence>
<dbReference type="InterPro" id="IPR013909">
    <property type="entry name" value="NuBaID_C"/>
</dbReference>
<comment type="subcellular location">
    <subcellularLocation>
        <location evidence="1">Nucleus</location>
    </subcellularLocation>
</comment>
<evidence type="ECO:0000256" key="6">
    <source>
        <dbReference type="SAM" id="MobiDB-lite"/>
    </source>
</evidence>
<dbReference type="OrthoDB" id="2592092at2759"/>
<accession>A0A8T9CJC3</accession>
<feature type="domain" description="NuBaID C-terminal" evidence="8">
    <location>
        <begin position="272"/>
        <end position="378"/>
    </location>
</feature>
<keyword evidence="10" id="KW-1185">Reference proteome</keyword>